<feature type="chain" id="PRO_5045539085" evidence="1">
    <location>
        <begin position="21"/>
        <end position="472"/>
    </location>
</feature>
<protein>
    <submittedName>
        <fullName evidence="4">Insulinase family protein</fullName>
    </submittedName>
</protein>
<feature type="signal peptide" evidence="1">
    <location>
        <begin position="1"/>
        <end position="20"/>
    </location>
</feature>
<proteinExistence type="predicted"/>
<dbReference type="Gene3D" id="3.30.830.10">
    <property type="entry name" value="Metalloenzyme, LuxS/M16 peptidase-like"/>
    <property type="match status" value="2"/>
</dbReference>
<feature type="domain" description="Peptidase M16 N-terminal" evidence="2">
    <location>
        <begin position="77"/>
        <end position="196"/>
    </location>
</feature>
<dbReference type="InterPro" id="IPR007863">
    <property type="entry name" value="Peptidase_M16_C"/>
</dbReference>
<keyword evidence="5" id="KW-1185">Reference proteome</keyword>
<name>A0ABX0N661_9BURK</name>
<evidence type="ECO:0000259" key="2">
    <source>
        <dbReference type="Pfam" id="PF00675"/>
    </source>
</evidence>
<gene>
    <name evidence="4" type="ORF">F2P44_03610</name>
</gene>
<dbReference type="PANTHER" id="PTHR11851:SF224">
    <property type="entry name" value="PROCESSING PROTEASE"/>
    <property type="match status" value="1"/>
</dbReference>
<dbReference type="EMBL" id="WHJG01000002">
    <property type="protein sequence ID" value="NHZ78374.1"/>
    <property type="molecule type" value="Genomic_DNA"/>
</dbReference>
<organism evidence="4 5">
    <name type="scientific">Massilia frigida</name>
    <dbReference type="NCBI Taxonomy" id="2609281"/>
    <lineage>
        <taxon>Bacteria</taxon>
        <taxon>Pseudomonadati</taxon>
        <taxon>Pseudomonadota</taxon>
        <taxon>Betaproteobacteria</taxon>
        <taxon>Burkholderiales</taxon>
        <taxon>Oxalobacteraceae</taxon>
        <taxon>Telluria group</taxon>
        <taxon>Massilia</taxon>
    </lineage>
</organism>
<reference evidence="4 5" key="1">
    <citation type="submission" date="2019-10" db="EMBL/GenBank/DDBJ databases">
        <title>Taxonomy of Antarctic Massilia spp.: description of Massilia rubra sp. nov., Massilia aquatica sp. nov., Massilia mucilaginosa sp. nov., Massilia frigida sp. nov. isolated from streams, lakes and regoliths.</title>
        <authorList>
            <person name="Holochova P."/>
            <person name="Sedlacek I."/>
            <person name="Kralova S."/>
            <person name="Maslanova I."/>
            <person name="Busse H.-J."/>
            <person name="Stankova E."/>
            <person name="Vrbovska V."/>
            <person name="Kovarovic V."/>
            <person name="Bartak M."/>
            <person name="Svec P."/>
            <person name="Pantucek R."/>
        </authorList>
    </citation>
    <scope>NUCLEOTIDE SEQUENCE [LARGE SCALE GENOMIC DNA]</scope>
    <source>
        <strain evidence="4 5">CCM 8695</strain>
    </source>
</reference>
<evidence type="ECO:0000313" key="5">
    <source>
        <dbReference type="Proteomes" id="UP000621455"/>
    </source>
</evidence>
<comment type="caution">
    <text evidence="4">The sequence shown here is derived from an EMBL/GenBank/DDBJ whole genome shotgun (WGS) entry which is preliminary data.</text>
</comment>
<feature type="domain" description="Peptidase M16 C-terminal" evidence="3">
    <location>
        <begin position="209"/>
        <end position="385"/>
    </location>
</feature>
<dbReference type="InterPro" id="IPR011249">
    <property type="entry name" value="Metalloenz_LuxS/M16"/>
</dbReference>
<dbReference type="Pfam" id="PF00675">
    <property type="entry name" value="Peptidase_M16"/>
    <property type="match status" value="1"/>
</dbReference>
<dbReference type="InterPro" id="IPR050361">
    <property type="entry name" value="MPP/UQCRC_Complex"/>
</dbReference>
<evidence type="ECO:0000313" key="4">
    <source>
        <dbReference type="EMBL" id="NHZ78374.1"/>
    </source>
</evidence>
<evidence type="ECO:0000259" key="3">
    <source>
        <dbReference type="Pfam" id="PF05193"/>
    </source>
</evidence>
<dbReference type="SUPFAM" id="SSF63411">
    <property type="entry name" value="LuxS/MPP-like metallohydrolase"/>
    <property type="match status" value="2"/>
</dbReference>
<evidence type="ECO:0000256" key="1">
    <source>
        <dbReference type="SAM" id="SignalP"/>
    </source>
</evidence>
<dbReference type="Pfam" id="PF05193">
    <property type="entry name" value="Peptidase_M16_C"/>
    <property type="match status" value="1"/>
</dbReference>
<dbReference type="InterPro" id="IPR011765">
    <property type="entry name" value="Pept_M16_N"/>
</dbReference>
<accession>A0ABX0N661</accession>
<dbReference type="Proteomes" id="UP000621455">
    <property type="component" value="Unassembled WGS sequence"/>
</dbReference>
<sequence>MKRLMLALSISLLFAPAAFAADSAKAATANTLPPYGKDKPIPIPQIFKQTLANGLQVWVVPRQGLPRVDYVLAVRGAGLAADDSAHPGFANLLASLLNEGSTRRDSRAIAEAAQGLGGEVGAGASHDGIVVSANALTSNAGPMLQLLAEVARLPAFPPKEVELGKGNALEGLKVSETSPGFRADRALNKVVFGPHPYGNTSPTVTSITSVTPELLHAEHGKRFRPDRSLLVITGRIGNAEALKLATAAFGDWKADGPALPDTPGASLAAKPVRLILQRDGSVQSTMRLGSPGMAASATDYVPLRLTSTILGGGFSSRVNLNLREEKGYTYGASAGARIFRNGGSIVGGADVRNEVTGAALKEYLHEYTRIGSELVPDAELSMNKRYVAGGYLISNQMQRAVAGTLANNWLVGLPPEFLGQYVPLIQKVTAAQVREMGKKYFAPELQSVIVVGDNAAVAEQLKQYGEFTVQEK</sequence>
<dbReference type="RefSeq" id="WP_167085092.1">
    <property type="nucleotide sequence ID" value="NZ_WHJG01000002.1"/>
</dbReference>
<dbReference type="PANTHER" id="PTHR11851">
    <property type="entry name" value="METALLOPROTEASE"/>
    <property type="match status" value="1"/>
</dbReference>
<keyword evidence="1" id="KW-0732">Signal</keyword>